<evidence type="ECO:0000313" key="2">
    <source>
        <dbReference type="Proteomes" id="UP001164250"/>
    </source>
</evidence>
<dbReference type="Proteomes" id="UP001164250">
    <property type="component" value="Chromosome 13"/>
</dbReference>
<reference evidence="2" key="1">
    <citation type="journal article" date="2023" name="G3 (Bethesda)">
        <title>Genome assembly and association tests identify interacting loci associated with vigor, precocity, and sex in interspecific pistachio rootstocks.</title>
        <authorList>
            <person name="Palmer W."/>
            <person name="Jacygrad E."/>
            <person name="Sagayaradj S."/>
            <person name="Cavanaugh K."/>
            <person name="Han R."/>
            <person name="Bertier L."/>
            <person name="Beede B."/>
            <person name="Kafkas S."/>
            <person name="Golino D."/>
            <person name="Preece J."/>
            <person name="Michelmore R."/>
        </authorList>
    </citation>
    <scope>NUCLEOTIDE SEQUENCE [LARGE SCALE GENOMIC DNA]</scope>
</reference>
<protein>
    <submittedName>
        <fullName evidence="1">Uncharacterized protein</fullName>
    </submittedName>
</protein>
<sequence>MDSPSQVTVLPAAPRLESNNVASGAVPNEDQRFLLYFIFSTYFGPDLKGEPQKSVFQRMAEGLPPYISDQLAGSHMKAVEVERIYYYALRKADQSLTFSDLFPPHLHPHSQFRNHYKIIENIVFINNPDVSYNNPEDVERFRRLTRSENMVLCRDAARFHILEDHSVLYDVQVKEAESNEDSPPILSSYISQRKRRIGDAMRSKEQDIHDVEPSMGRVGPIVGLMDIGEFDNSYLFRVALPGVKRNERDFSCEVDTSGKVLIRGVTTTGEKSVYRYSQVFEMQSRNLCPPGYFSITFQLPGPVDPQQFTGNFGTDGILEGIVKKERQIS</sequence>
<organism evidence="1 2">
    <name type="scientific">Pistacia atlantica</name>
    <dbReference type="NCBI Taxonomy" id="434234"/>
    <lineage>
        <taxon>Eukaryota</taxon>
        <taxon>Viridiplantae</taxon>
        <taxon>Streptophyta</taxon>
        <taxon>Embryophyta</taxon>
        <taxon>Tracheophyta</taxon>
        <taxon>Spermatophyta</taxon>
        <taxon>Magnoliopsida</taxon>
        <taxon>eudicotyledons</taxon>
        <taxon>Gunneridae</taxon>
        <taxon>Pentapetalae</taxon>
        <taxon>rosids</taxon>
        <taxon>malvids</taxon>
        <taxon>Sapindales</taxon>
        <taxon>Anacardiaceae</taxon>
        <taxon>Pistacia</taxon>
    </lineage>
</organism>
<dbReference type="EMBL" id="CM047909">
    <property type="protein sequence ID" value="KAJ0079778.1"/>
    <property type="molecule type" value="Genomic_DNA"/>
</dbReference>
<proteinExistence type="predicted"/>
<comment type="caution">
    <text evidence="1">The sequence shown here is derived from an EMBL/GenBank/DDBJ whole genome shotgun (WGS) entry which is preliminary data.</text>
</comment>
<keyword evidence="2" id="KW-1185">Reference proteome</keyword>
<accession>A0ACC1A087</accession>
<evidence type="ECO:0000313" key="1">
    <source>
        <dbReference type="EMBL" id="KAJ0079778.1"/>
    </source>
</evidence>
<name>A0ACC1A087_9ROSI</name>
<gene>
    <name evidence="1" type="ORF">Patl1_22697</name>
</gene>